<organism evidence="1 2">
    <name type="scientific">Apostasia shenzhenica</name>
    <dbReference type="NCBI Taxonomy" id="1088818"/>
    <lineage>
        <taxon>Eukaryota</taxon>
        <taxon>Viridiplantae</taxon>
        <taxon>Streptophyta</taxon>
        <taxon>Embryophyta</taxon>
        <taxon>Tracheophyta</taxon>
        <taxon>Spermatophyta</taxon>
        <taxon>Magnoliopsida</taxon>
        <taxon>Liliopsida</taxon>
        <taxon>Asparagales</taxon>
        <taxon>Orchidaceae</taxon>
        <taxon>Apostasioideae</taxon>
        <taxon>Apostasia</taxon>
    </lineage>
</organism>
<sequence>MLKFNDTIYIDGVARVGFIVRGHNSSLIQAEGSRILTDSIASAERKAARIIALFEANVRIEDDSLGTLQSIEA</sequence>
<accession>A0A2I0B6Y2</accession>
<dbReference type="EMBL" id="KZ451908">
    <property type="protein sequence ID" value="PKA63558.1"/>
    <property type="molecule type" value="Genomic_DNA"/>
</dbReference>
<name>A0A2I0B6Y2_9ASPA</name>
<protein>
    <submittedName>
        <fullName evidence="1">Uncharacterized protein</fullName>
    </submittedName>
</protein>
<evidence type="ECO:0000313" key="2">
    <source>
        <dbReference type="Proteomes" id="UP000236161"/>
    </source>
</evidence>
<keyword evidence="2" id="KW-1185">Reference proteome</keyword>
<dbReference type="AlphaFoldDB" id="A0A2I0B6Y2"/>
<evidence type="ECO:0000313" key="1">
    <source>
        <dbReference type="EMBL" id="PKA63558.1"/>
    </source>
</evidence>
<reference evidence="1 2" key="1">
    <citation type="journal article" date="2017" name="Nature">
        <title>The Apostasia genome and the evolution of orchids.</title>
        <authorList>
            <person name="Zhang G.Q."/>
            <person name="Liu K.W."/>
            <person name="Li Z."/>
            <person name="Lohaus R."/>
            <person name="Hsiao Y.Y."/>
            <person name="Niu S.C."/>
            <person name="Wang J.Y."/>
            <person name="Lin Y.C."/>
            <person name="Xu Q."/>
            <person name="Chen L.J."/>
            <person name="Yoshida K."/>
            <person name="Fujiwara S."/>
            <person name="Wang Z.W."/>
            <person name="Zhang Y.Q."/>
            <person name="Mitsuda N."/>
            <person name="Wang M."/>
            <person name="Liu G.H."/>
            <person name="Pecoraro L."/>
            <person name="Huang H.X."/>
            <person name="Xiao X.J."/>
            <person name="Lin M."/>
            <person name="Wu X.Y."/>
            <person name="Wu W.L."/>
            <person name="Chen Y.Y."/>
            <person name="Chang S.B."/>
            <person name="Sakamoto S."/>
            <person name="Ohme-Takagi M."/>
            <person name="Yagi M."/>
            <person name="Zeng S.J."/>
            <person name="Shen C.Y."/>
            <person name="Yeh C.M."/>
            <person name="Luo Y.B."/>
            <person name="Tsai W.C."/>
            <person name="Van de Peer Y."/>
            <person name="Liu Z.J."/>
        </authorList>
    </citation>
    <scope>NUCLEOTIDE SEQUENCE [LARGE SCALE GENOMIC DNA]</scope>
    <source>
        <strain evidence="2">cv. Shenzhen</strain>
        <tissue evidence="1">Stem</tissue>
    </source>
</reference>
<gene>
    <name evidence="1" type="ORF">AXF42_Ash005453</name>
</gene>
<proteinExistence type="predicted"/>
<dbReference type="Proteomes" id="UP000236161">
    <property type="component" value="Unassembled WGS sequence"/>
</dbReference>